<dbReference type="Proteomes" id="UP000472275">
    <property type="component" value="Chromosome 21"/>
</dbReference>
<dbReference type="PROSITE" id="PS50238">
    <property type="entry name" value="RHOGAP"/>
    <property type="match status" value="1"/>
</dbReference>
<dbReference type="Gene3D" id="1.10.555.10">
    <property type="entry name" value="Rho GTPase activation protein"/>
    <property type="match status" value="1"/>
</dbReference>
<accession>A0A663EGF3</accession>
<dbReference type="PANTHER" id="PTHR12635:SF7">
    <property type="entry name" value="RHO GTPASE ACTIVATING PROTEIN 6-RELATED"/>
    <property type="match status" value="1"/>
</dbReference>
<protein>
    <recommendedName>
        <fullName evidence="2">Rho-GAP domain-containing protein</fullName>
    </recommendedName>
</protein>
<organism evidence="3 4">
    <name type="scientific">Aquila chrysaetos chrysaetos</name>
    <dbReference type="NCBI Taxonomy" id="223781"/>
    <lineage>
        <taxon>Eukaryota</taxon>
        <taxon>Metazoa</taxon>
        <taxon>Chordata</taxon>
        <taxon>Craniata</taxon>
        <taxon>Vertebrata</taxon>
        <taxon>Euteleostomi</taxon>
        <taxon>Archelosauria</taxon>
        <taxon>Archosauria</taxon>
        <taxon>Dinosauria</taxon>
        <taxon>Saurischia</taxon>
        <taxon>Theropoda</taxon>
        <taxon>Coelurosauria</taxon>
        <taxon>Aves</taxon>
        <taxon>Neognathae</taxon>
        <taxon>Neoaves</taxon>
        <taxon>Telluraves</taxon>
        <taxon>Accipitrimorphae</taxon>
        <taxon>Accipitriformes</taxon>
        <taxon>Accipitridae</taxon>
        <taxon>Accipitrinae</taxon>
        <taxon>Aquila</taxon>
    </lineage>
</organism>
<dbReference type="InterPro" id="IPR000198">
    <property type="entry name" value="RhoGAP_dom"/>
</dbReference>
<dbReference type="InParanoid" id="A0A663EGF3"/>
<dbReference type="GO" id="GO:1902533">
    <property type="term" value="P:positive regulation of intracellular signal transduction"/>
    <property type="evidence" value="ECO:0007669"/>
    <property type="project" value="UniProtKB-ARBA"/>
</dbReference>
<proteinExistence type="predicted"/>
<dbReference type="Pfam" id="PF00620">
    <property type="entry name" value="RhoGAP"/>
    <property type="match status" value="1"/>
</dbReference>
<evidence type="ECO:0000313" key="4">
    <source>
        <dbReference type="Proteomes" id="UP000472275"/>
    </source>
</evidence>
<dbReference type="GeneTree" id="ENSGT00940000153904"/>
<dbReference type="SUPFAM" id="SSF48350">
    <property type="entry name" value="GTPase activation domain, GAP"/>
    <property type="match status" value="1"/>
</dbReference>
<dbReference type="SMART" id="SM00324">
    <property type="entry name" value="RhoGAP"/>
    <property type="match status" value="1"/>
</dbReference>
<dbReference type="PANTHER" id="PTHR12635">
    <property type="entry name" value="RHO-GTPASE-ACTIVATING PROTEIN 6 FAMILY MEMBER"/>
    <property type="match status" value="1"/>
</dbReference>
<dbReference type="Ensembl" id="ENSACCT00020011681.1">
    <property type="protein sequence ID" value="ENSACCP00020011188.1"/>
    <property type="gene ID" value="ENSACCG00020007661.1"/>
</dbReference>
<dbReference type="GO" id="GO:0005856">
    <property type="term" value="C:cytoskeleton"/>
    <property type="evidence" value="ECO:0007669"/>
    <property type="project" value="UniProtKB-ARBA"/>
</dbReference>
<dbReference type="GO" id="GO:0007165">
    <property type="term" value="P:signal transduction"/>
    <property type="evidence" value="ECO:0007669"/>
    <property type="project" value="InterPro"/>
</dbReference>
<dbReference type="InterPro" id="IPR037863">
    <property type="entry name" value="RHOGAP6/36"/>
</dbReference>
<gene>
    <name evidence="3" type="primary">ARHGAP36</name>
</gene>
<evidence type="ECO:0000259" key="2">
    <source>
        <dbReference type="PROSITE" id="PS50238"/>
    </source>
</evidence>
<evidence type="ECO:0000256" key="1">
    <source>
        <dbReference type="ARBA" id="ARBA00022468"/>
    </source>
</evidence>
<name>A0A663EGF3_AQUCH</name>
<dbReference type="FunFam" id="1.10.555.10:FF:000017">
    <property type="entry name" value="Rho GTPase activating protein 6"/>
    <property type="match status" value="1"/>
</dbReference>
<evidence type="ECO:0000313" key="3">
    <source>
        <dbReference type="Ensembl" id="ENSACCP00020011188.1"/>
    </source>
</evidence>
<dbReference type="GO" id="GO:0005096">
    <property type="term" value="F:GTPase activator activity"/>
    <property type="evidence" value="ECO:0007669"/>
    <property type="project" value="UniProtKB-KW"/>
</dbReference>
<reference evidence="3" key="1">
    <citation type="submission" date="2025-08" db="UniProtKB">
        <authorList>
            <consortium name="Ensembl"/>
        </authorList>
    </citation>
    <scope>IDENTIFICATION</scope>
</reference>
<keyword evidence="4" id="KW-1185">Reference proteome</keyword>
<dbReference type="InterPro" id="IPR008936">
    <property type="entry name" value="Rho_GTPase_activation_prot"/>
</dbReference>
<feature type="domain" description="Rho-GAP" evidence="2">
    <location>
        <begin position="174"/>
        <end position="372"/>
    </location>
</feature>
<reference evidence="3" key="2">
    <citation type="submission" date="2025-09" db="UniProtKB">
        <authorList>
            <consortium name="Ensembl"/>
        </authorList>
    </citation>
    <scope>IDENTIFICATION</scope>
</reference>
<keyword evidence="1" id="KW-0343">GTPase activation</keyword>
<dbReference type="AlphaFoldDB" id="A0A663EGF3"/>
<sequence length="428" mass="47766">MLMFFRGPFVLALLPGQSTKMQPVALHSLSELERASLQEIALYQLQKKLLVGDLSLAKGRGWERTAPAEGGLRSDNTSPFLPCFSLDCSPQTFGIPLFQVIANDRAYKQLQEEVKKSRRLCLEVEATVTRFRGAMSVDSITDLSDNTSKLLEALQLSHPHELDPRRNLGKKKMLSLNPITWQVPRIVDRCCKHIETHGLQTVGIFRVGSSKKRVQQLREEFDQGLDVFLDEHQSVHDVAALLKEFLRDMPDSLIPRELYAAFLSTASMEGPAQLAALQLLLFLLPPCHSDTLHRLLRFLSEVARHAESSWGPDGQEIPGNKMTVSNLATIFGPNILQKEKPGEKDAGAMNFEDSTAIILVLQRLIEHYQTLFMVSPEMQCDILRRLFQTDPDVIDYLLRRKRSAAGGHLAAPGQSPPAATLTALLASD</sequence>